<keyword evidence="2" id="KW-0472">Membrane</keyword>
<feature type="region of interest" description="Disordered" evidence="1">
    <location>
        <begin position="76"/>
        <end position="95"/>
    </location>
</feature>
<keyword evidence="2" id="KW-0812">Transmembrane</keyword>
<comment type="caution">
    <text evidence="3">The sequence shown here is derived from an EMBL/GenBank/DDBJ whole genome shotgun (WGS) entry which is preliminary data.</text>
</comment>
<organism evidence="3">
    <name type="scientific">bioreactor metagenome</name>
    <dbReference type="NCBI Taxonomy" id="1076179"/>
    <lineage>
        <taxon>unclassified sequences</taxon>
        <taxon>metagenomes</taxon>
        <taxon>ecological metagenomes</taxon>
    </lineage>
</organism>
<protein>
    <submittedName>
        <fullName evidence="3">Uncharacterized protein</fullName>
    </submittedName>
</protein>
<evidence type="ECO:0000256" key="1">
    <source>
        <dbReference type="SAM" id="MobiDB-lite"/>
    </source>
</evidence>
<evidence type="ECO:0000313" key="3">
    <source>
        <dbReference type="EMBL" id="MPM53408.1"/>
    </source>
</evidence>
<dbReference type="EMBL" id="VSSQ01014319">
    <property type="protein sequence ID" value="MPM53408.1"/>
    <property type="molecule type" value="Genomic_DNA"/>
</dbReference>
<feature type="region of interest" description="Disordered" evidence="1">
    <location>
        <begin position="160"/>
        <end position="195"/>
    </location>
</feature>
<feature type="compositionally biased region" description="Low complexity" evidence="1">
    <location>
        <begin position="83"/>
        <end position="94"/>
    </location>
</feature>
<dbReference type="AlphaFoldDB" id="A0A645AKZ0"/>
<feature type="transmembrane region" description="Helical" evidence="2">
    <location>
        <begin position="12"/>
        <end position="39"/>
    </location>
</feature>
<keyword evidence="2" id="KW-1133">Transmembrane helix</keyword>
<accession>A0A645AKZ0</accession>
<gene>
    <name evidence="3" type="ORF">SDC9_100176</name>
</gene>
<evidence type="ECO:0000256" key="2">
    <source>
        <dbReference type="SAM" id="Phobius"/>
    </source>
</evidence>
<proteinExistence type="predicted"/>
<reference evidence="3" key="1">
    <citation type="submission" date="2019-08" db="EMBL/GenBank/DDBJ databases">
        <authorList>
            <person name="Kucharzyk K."/>
            <person name="Murdoch R.W."/>
            <person name="Higgins S."/>
            <person name="Loffler F."/>
        </authorList>
    </citation>
    <scope>NUCLEOTIDE SEQUENCE</scope>
</reference>
<sequence length="195" mass="22027">MANFFKTFARGVLYVLVLPVLLLGLAIYAVFSLLAFIVIGIKAIILFFKGENMFGELEEDKEAKRRLDIMNLGNSNPLPPNAQPGNNPQNNFAPLKEPLENETFTFEHENNVPVHEDHIKVQPVPNSIITGEEEVKKEPEIDKQEIHEIKINEEVIVAPKEEKKDSFLLDEPSNNSNDDGSGVDITYEEGKEKKR</sequence>
<name>A0A645AKZ0_9ZZZZ</name>